<organism evidence="2 3">
    <name type="scientific">Pelobates cultripes</name>
    <name type="common">Western spadefoot toad</name>
    <dbReference type="NCBI Taxonomy" id="61616"/>
    <lineage>
        <taxon>Eukaryota</taxon>
        <taxon>Metazoa</taxon>
        <taxon>Chordata</taxon>
        <taxon>Craniata</taxon>
        <taxon>Vertebrata</taxon>
        <taxon>Euteleostomi</taxon>
        <taxon>Amphibia</taxon>
        <taxon>Batrachia</taxon>
        <taxon>Anura</taxon>
        <taxon>Pelobatoidea</taxon>
        <taxon>Pelobatidae</taxon>
        <taxon>Pelobates</taxon>
    </lineage>
</organism>
<dbReference type="AlphaFoldDB" id="A0AAD1RAN7"/>
<feature type="region of interest" description="Disordered" evidence="1">
    <location>
        <begin position="1"/>
        <end position="112"/>
    </location>
</feature>
<feature type="compositionally biased region" description="Basic residues" evidence="1">
    <location>
        <begin position="27"/>
        <end position="36"/>
    </location>
</feature>
<reference evidence="2" key="1">
    <citation type="submission" date="2022-03" db="EMBL/GenBank/DDBJ databases">
        <authorList>
            <person name="Alioto T."/>
            <person name="Alioto T."/>
            <person name="Gomez Garrido J."/>
        </authorList>
    </citation>
    <scope>NUCLEOTIDE SEQUENCE</scope>
</reference>
<feature type="compositionally biased region" description="Polar residues" evidence="1">
    <location>
        <begin position="81"/>
        <end position="92"/>
    </location>
</feature>
<keyword evidence="3" id="KW-1185">Reference proteome</keyword>
<evidence type="ECO:0000313" key="3">
    <source>
        <dbReference type="Proteomes" id="UP001295444"/>
    </source>
</evidence>
<dbReference type="EMBL" id="OW240913">
    <property type="protein sequence ID" value="CAH2246322.1"/>
    <property type="molecule type" value="Genomic_DNA"/>
</dbReference>
<gene>
    <name evidence="2" type="ORF">PECUL_23A035762</name>
</gene>
<accession>A0AAD1RAN7</accession>
<sequence length="180" mass="21968">MSNDWDNSQYYRHYRRGRNNSPTARRTPLRNKHPKDYRRERSQEGPSQRPKPPVNTQPQWEKVVRRKQSRSPTRQKERSPRSNLMIKSTQNMDTHRNKYKDRENPTHNRFLPLTTFTNDEDFWDGHMKGRHKDSPMHHMSPGKRRRSLEEGELEEGYIYKKERRDKYPRKMGFSTFPNEN</sequence>
<protein>
    <submittedName>
        <fullName evidence="2">Uncharacterized protein</fullName>
    </submittedName>
</protein>
<feature type="compositionally biased region" description="Polar residues" evidence="1">
    <location>
        <begin position="1"/>
        <end position="10"/>
    </location>
</feature>
<dbReference type="Proteomes" id="UP001295444">
    <property type="component" value="Chromosome 02"/>
</dbReference>
<feature type="region of interest" description="Disordered" evidence="1">
    <location>
        <begin position="131"/>
        <end position="157"/>
    </location>
</feature>
<name>A0AAD1RAN7_PELCU</name>
<evidence type="ECO:0000256" key="1">
    <source>
        <dbReference type="SAM" id="MobiDB-lite"/>
    </source>
</evidence>
<feature type="compositionally biased region" description="Basic and acidic residues" evidence="1">
    <location>
        <begin position="93"/>
        <end position="106"/>
    </location>
</feature>
<proteinExistence type="predicted"/>
<evidence type="ECO:0000313" key="2">
    <source>
        <dbReference type="EMBL" id="CAH2246322.1"/>
    </source>
</evidence>